<accession>A0A0A9X612</accession>
<dbReference type="Pfam" id="PF03134">
    <property type="entry name" value="TB2_DP1_HVA22"/>
    <property type="match status" value="1"/>
</dbReference>
<proteinExistence type="predicted"/>
<keyword evidence="1" id="KW-0472">Membrane</keyword>
<feature type="transmembrane region" description="Helical" evidence="1">
    <location>
        <begin position="130"/>
        <end position="149"/>
    </location>
</feature>
<sequence length="205" mass="23276">KVKKLSMTHLLTNDPPLSSVWNLIYTGSLNHQYFPLLDSAERLTGVRRGVLAGTLVLCIILAIFKSITTYCAFLFIGAVIPLYTCIDMCEEIYSSKYSNANVFAPTVKHLLCYWCVFAIVHQLSSFLNPILSQFFPVSLGKLILLFLAFSPAWEGASRVYIYVVRPTLLPYLLPARRLLLALFNVLYYLRQRIVFLFTTAHPSVQ</sequence>
<name>A0A0A9X612_LYGHE</name>
<reference evidence="2" key="2">
    <citation type="submission" date="2014-07" db="EMBL/GenBank/DDBJ databases">
        <authorList>
            <person name="Hull J."/>
        </authorList>
    </citation>
    <scope>NUCLEOTIDE SEQUENCE</scope>
</reference>
<dbReference type="EMBL" id="GBHO01028523">
    <property type="protein sequence ID" value="JAG15081.1"/>
    <property type="molecule type" value="Transcribed_RNA"/>
</dbReference>
<keyword evidence="1" id="KW-0812">Transmembrane</keyword>
<keyword evidence="1" id="KW-1133">Transmembrane helix</keyword>
<evidence type="ECO:0000313" key="2">
    <source>
        <dbReference type="EMBL" id="JAG15081.1"/>
    </source>
</evidence>
<dbReference type="AlphaFoldDB" id="A0A0A9X612"/>
<feature type="transmembrane region" description="Helical" evidence="1">
    <location>
        <begin position="103"/>
        <end position="123"/>
    </location>
</feature>
<feature type="transmembrane region" description="Helical" evidence="1">
    <location>
        <begin position="50"/>
        <end position="83"/>
    </location>
</feature>
<reference evidence="2" key="1">
    <citation type="journal article" date="2014" name="PLoS ONE">
        <title>Transcriptome-Based Identification of ABC Transporters in the Western Tarnished Plant Bug Lygus hesperus.</title>
        <authorList>
            <person name="Hull J.J."/>
            <person name="Chaney K."/>
            <person name="Geib S.M."/>
            <person name="Fabrick J.A."/>
            <person name="Brent C.S."/>
            <person name="Walsh D."/>
            <person name="Lavine L.C."/>
        </authorList>
    </citation>
    <scope>NUCLEOTIDE SEQUENCE</scope>
</reference>
<feature type="non-terminal residue" evidence="2">
    <location>
        <position position="1"/>
    </location>
</feature>
<feature type="transmembrane region" description="Helical" evidence="1">
    <location>
        <begin position="169"/>
        <end position="189"/>
    </location>
</feature>
<gene>
    <name evidence="2" type="primary">YOP1_2</name>
    <name evidence="2" type="ORF">CM83_12308</name>
</gene>
<protein>
    <submittedName>
        <fullName evidence="2">Protein YOP1</fullName>
    </submittedName>
</protein>
<organism evidence="2">
    <name type="scientific">Lygus hesperus</name>
    <name type="common">Western plant bug</name>
    <dbReference type="NCBI Taxonomy" id="30085"/>
    <lineage>
        <taxon>Eukaryota</taxon>
        <taxon>Metazoa</taxon>
        <taxon>Ecdysozoa</taxon>
        <taxon>Arthropoda</taxon>
        <taxon>Hexapoda</taxon>
        <taxon>Insecta</taxon>
        <taxon>Pterygota</taxon>
        <taxon>Neoptera</taxon>
        <taxon>Paraneoptera</taxon>
        <taxon>Hemiptera</taxon>
        <taxon>Heteroptera</taxon>
        <taxon>Panheteroptera</taxon>
        <taxon>Cimicomorpha</taxon>
        <taxon>Miridae</taxon>
        <taxon>Mirini</taxon>
        <taxon>Lygus</taxon>
    </lineage>
</organism>
<evidence type="ECO:0000256" key="1">
    <source>
        <dbReference type="SAM" id="Phobius"/>
    </source>
</evidence>
<dbReference type="InterPro" id="IPR004345">
    <property type="entry name" value="TB2_DP1_HVA22"/>
</dbReference>